<dbReference type="Proteomes" id="UP001497457">
    <property type="component" value="Chromosome 36b"/>
</dbReference>
<feature type="compositionally biased region" description="Acidic residues" evidence="10">
    <location>
        <begin position="57"/>
        <end position="83"/>
    </location>
</feature>
<reference evidence="12" key="1">
    <citation type="submission" date="2024-10" db="EMBL/GenBank/DDBJ databases">
        <authorList>
            <person name="Ryan C."/>
        </authorList>
    </citation>
    <scope>NUCLEOTIDE SEQUENCE [LARGE SCALE GENOMIC DNA]</scope>
</reference>
<feature type="compositionally biased region" description="Low complexity" evidence="10">
    <location>
        <begin position="84"/>
        <end position="96"/>
    </location>
</feature>
<evidence type="ECO:0000256" key="3">
    <source>
        <dbReference type="ARBA" id="ARBA00022517"/>
    </source>
</evidence>
<feature type="binding site" evidence="9">
    <location>
        <position position="407"/>
    </location>
    <ligand>
        <name>S-adenosyl-L-methionine</name>
        <dbReference type="ChEBI" id="CHEBI:59789"/>
    </ligand>
</feature>
<evidence type="ECO:0000256" key="7">
    <source>
        <dbReference type="ARBA" id="ARBA00022884"/>
    </source>
</evidence>
<keyword evidence="3" id="KW-0690">Ribosome biogenesis</keyword>
<feature type="domain" description="SAM-dependent MTase RsmB/NOP-type" evidence="11">
    <location>
        <begin position="264"/>
        <end position="553"/>
    </location>
</feature>
<dbReference type="GO" id="GO:0008168">
    <property type="term" value="F:methyltransferase activity"/>
    <property type="evidence" value="ECO:0007669"/>
    <property type="project" value="UniProtKB-KW"/>
</dbReference>
<gene>
    <name evidence="12" type="ORF">URODEC1_LOCUS93903</name>
</gene>
<evidence type="ECO:0000256" key="2">
    <source>
        <dbReference type="ARBA" id="ARBA00007494"/>
    </source>
</evidence>
<keyword evidence="8" id="KW-0539">Nucleus</keyword>
<sequence length="720" mass="80156">MAKKGPKSKQPPPPAATAMKKGSKVAPPPKAAKRVPKKQMLLESSDDSDMEQQQQLQEEDSDLDVPSDSDAEELSGSDAEADEPSGSAADADADGGSSNGDEEDEDEEEDEEGDDESDEDPLADDFLADSDEGSEDGDSGVESDDSDDLEAKSRAIDEQKLKAEQEADDELRTNIRSESDEFRLPTAEELEEEAHLPPNLPNLKRRISEIVRVLSNFNKLRQKDVPRKDYVNQLKTDIMAYYGYNDFLVEALIEMFPVVELIELLEAFEKRPPECLRTNTLKTRRRDLAAALIPRGFNLDPIGKWSKVGLVVYDSTISAGATTEYMAGHYMKQGASSFLPVMALAPQEKERVVDMAAAPGGKTTYIGALMKNTGIIYANEFNEKRLHGLLGNIHRMGVTNTIVCNYDGKELPKVLGMNSVDRVLLDAPCTGTGTIWKDPQIKTSKDIEDIRNCAFVQKQLLLAAIDLVDANSKTGGYIVYSTCSIMIPENEAVIDYALKKRNVKLVPCGLDFGRPGFIRYREHRFHTSLDKTRRFYPHVNNMDGFFVAKLKKLSNTIPVTSESSKASEGAAEEADPSGDDEDKEAVPDEQEKGVPDKDEKAVLMKNHKEMKKTNKGSIAKETKRVPDKPAKHPKNHKKDAMQTDGPESTESNGDGKEVQQEQTKKTGQKKKFASDKTKKFATSGTKEKKPVSDKKRKRKWQFKLRRDWEADKKSDKRRKV</sequence>
<dbReference type="FunFam" id="3.30.70.1170:FF:000001">
    <property type="entry name" value="Ribosomal RNA methyltransferase Nop2"/>
    <property type="match status" value="1"/>
</dbReference>
<dbReference type="SUPFAM" id="SSF53335">
    <property type="entry name" value="S-adenosyl-L-methionine-dependent methyltransferases"/>
    <property type="match status" value="1"/>
</dbReference>
<dbReference type="Pfam" id="PF22458">
    <property type="entry name" value="RsmF-B_ferredox"/>
    <property type="match status" value="1"/>
</dbReference>
<dbReference type="InterPro" id="IPR023273">
    <property type="entry name" value="RCMT_NOP2"/>
</dbReference>
<feature type="compositionally biased region" description="Acidic residues" evidence="10">
    <location>
        <begin position="570"/>
        <end position="583"/>
    </location>
</feature>
<protein>
    <recommendedName>
        <fullName evidence="11">SAM-dependent MTase RsmB/NOP-type domain-containing protein</fullName>
    </recommendedName>
</protein>
<accession>A0ABC9E9K7</accession>
<comment type="similarity">
    <text evidence="2 9">Belongs to the class I-like SAM-binding methyltransferase superfamily. RsmB/NOP family.</text>
</comment>
<feature type="region of interest" description="Disordered" evidence="10">
    <location>
        <begin position="559"/>
        <end position="720"/>
    </location>
</feature>
<keyword evidence="7 9" id="KW-0694">RNA-binding</keyword>
<feature type="region of interest" description="Disordered" evidence="10">
    <location>
        <begin position="1"/>
        <end position="157"/>
    </location>
</feature>
<dbReference type="NCBIfam" id="TIGR00446">
    <property type="entry name" value="nop2p"/>
    <property type="match status" value="1"/>
</dbReference>
<dbReference type="PANTHER" id="PTHR22807">
    <property type="entry name" value="NOP2 YEAST -RELATED NOL1/NOP2/FMU SUN DOMAIN-CONTAINING"/>
    <property type="match status" value="1"/>
</dbReference>
<dbReference type="InterPro" id="IPR001678">
    <property type="entry name" value="MeTrfase_RsmB-F_NOP2_dom"/>
</dbReference>
<dbReference type="PROSITE" id="PS01153">
    <property type="entry name" value="NOL1_NOP2_SUN"/>
    <property type="match status" value="1"/>
</dbReference>
<dbReference type="InterPro" id="IPR054728">
    <property type="entry name" value="RsmB-like_ferredoxin"/>
</dbReference>
<keyword evidence="4 9" id="KW-0489">Methyltransferase</keyword>
<feature type="compositionally biased region" description="Basic residues" evidence="10">
    <location>
        <begin position="694"/>
        <end position="703"/>
    </location>
</feature>
<feature type="binding site" evidence="9">
    <location>
        <begin position="356"/>
        <end position="362"/>
    </location>
    <ligand>
        <name>S-adenosyl-L-methionine</name>
        <dbReference type="ChEBI" id="CHEBI:59789"/>
    </ligand>
</feature>
<feature type="binding site" evidence="9">
    <location>
        <position position="380"/>
    </location>
    <ligand>
        <name>S-adenosyl-L-methionine</name>
        <dbReference type="ChEBI" id="CHEBI:59789"/>
    </ligand>
</feature>
<dbReference type="GO" id="GO:0003723">
    <property type="term" value="F:RNA binding"/>
    <property type="evidence" value="ECO:0007669"/>
    <property type="project" value="UniProtKB-UniRule"/>
</dbReference>
<organism evidence="12 13">
    <name type="scientific">Urochloa decumbens</name>
    <dbReference type="NCBI Taxonomy" id="240449"/>
    <lineage>
        <taxon>Eukaryota</taxon>
        <taxon>Viridiplantae</taxon>
        <taxon>Streptophyta</taxon>
        <taxon>Embryophyta</taxon>
        <taxon>Tracheophyta</taxon>
        <taxon>Spermatophyta</taxon>
        <taxon>Magnoliopsida</taxon>
        <taxon>Liliopsida</taxon>
        <taxon>Poales</taxon>
        <taxon>Poaceae</taxon>
        <taxon>PACMAD clade</taxon>
        <taxon>Panicoideae</taxon>
        <taxon>Panicodae</taxon>
        <taxon>Paniceae</taxon>
        <taxon>Melinidinae</taxon>
        <taxon>Urochloa</taxon>
    </lineage>
</organism>
<dbReference type="FunFam" id="3.40.50.150:FF:000241">
    <property type="entry name" value="S-adenosyl-L-methionine-dependent methyltransferase superfamily protein"/>
    <property type="match status" value="1"/>
</dbReference>
<feature type="compositionally biased region" description="Basic and acidic residues" evidence="10">
    <location>
        <begin position="584"/>
        <end position="602"/>
    </location>
</feature>
<dbReference type="InterPro" id="IPR029063">
    <property type="entry name" value="SAM-dependent_MTases_sf"/>
</dbReference>
<name>A0ABC9E9K7_9POAL</name>
<evidence type="ECO:0000256" key="4">
    <source>
        <dbReference type="ARBA" id="ARBA00022603"/>
    </source>
</evidence>
<dbReference type="InterPro" id="IPR023267">
    <property type="entry name" value="RCMT"/>
</dbReference>
<dbReference type="InterPro" id="IPR011023">
    <property type="entry name" value="Nop2p"/>
</dbReference>
<feature type="compositionally biased region" description="Basic and acidic residues" evidence="10">
    <location>
        <begin position="618"/>
        <end position="630"/>
    </location>
</feature>
<feature type="binding site" evidence="9">
    <location>
        <position position="426"/>
    </location>
    <ligand>
        <name>S-adenosyl-L-methionine</name>
        <dbReference type="ChEBI" id="CHEBI:59789"/>
    </ligand>
</feature>
<dbReference type="GO" id="GO:0005730">
    <property type="term" value="C:nucleolus"/>
    <property type="evidence" value="ECO:0007669"/>
    <property type="project" value="UniProtKB-SubCell"/>
</dbReference>
<dbReference type="InterPro" id="IPR049560">
    <property type="entry name" value="MeTrfase_RsmB-F_NOP2_cat"/>
</dbReference>
<evidence type="ECO:0000256" key="6">
    <source>
        <dbReference type="ARBA" id="ARBA00022691"/>
    </source>
</evidence>
<evidence type="ECO:0000256" key="1">
    <source>
        <dbReference type="ARBA" id="ARBA00004604"/>
    </source>
</evidence>
<dbReference type="AlphaFoldDB" id="A0ABC9E9K7"/>
<evidence type="ECO:0000256" key="5">
    <source>
        <dbReference type="ARBA" id="ARBA00022679"/>
    </source>
</evidence>
<dbReference type="GO" id="GO:0032259">
    <property type="term" value="P:methylation"/>
    <property type="evidence" value="ECO:0007669"/>
    <property type="project" value="UniProtKB-KW"/>
</dbReference>
<keyword evidence="13" id="KW-1185">Reference proteome</keyword>
<feature type="compositionally biased region" description="Basic and acidic residues" evidence="10">
    <location>
        <begin position="653"/>
        <end position="664"/>
    </location>
</feature>
<dbReference type="PRINTS" id="PR02012">
    <property type="entry name" value="RCMTNOP2"/>
</dbReference>
<evidence type="ECO:0000259" key="11">
    <source>
        <dbReference type="PROSITE" id="PS51686"/>
    </source>
</evidence>
<dbReference type="Gene3D" id="3.30.70.1170">
    <property type="entry name" value="Sun protein, domain 3"/>
    <property type="match status" value="1"/>
</dbReference>
<dbReference type="PANTHER" id="PTHR22807:SF30">
    <property type="entry name" value="28S RRNA (CYTOSINE(4447)-C(5))-METHYLTRANSFERASE-RELATED"/>
    <property type="match status" value="1"/>
</dbReference>
<feature type="active site" description="Nucleophile" evidence="9">
    <location>
        <position position="483"/>
    </location>
</feature>
<comment type="subcellular location">
    <subcellularLocation>
        <location evidence="1">Nucleus</location>
        <location evidence="1">Nucleolus</location>
    </subcellularLocation>
</comment>
<proteinExistence type="inferred from homology"/>
<dbReference type="EMBL" id="OZ075146">
    <property type="protein sequence ID" value="CAL5054617.1"/>
    <property type="molecule type" value="Genomic_DNA"/>
</dbReference>
<dbReference type="Pfam" id="PF01189">
    <property type="entry name" value="Methyltr_RsmB-F"/>
    <property type="match status" value="1"/>
</dbReference>
<dbReference type="InterPro" id="IPR018314">
    <property type="entry name" value="RsmB/NOL1/NOP2-like_CS"/>
</dbReference>
<dbReference type="Gene3D" id="3.40.50.150">
    <property type="entry name" value="Vaccinia Virus protein VP39"/>
    <property type="match status" value="1"/>
</dbReference>
<evidence type="ECO:0000256" key="10">
    <source>
        <dbReference type="SAM" id="MobiDB-lite"/>
    </source>
</evidence>
<evidence type="ECO:0000256" key="9">
    <source>
        <dbReference type="PROSITE-ProRule" id="PRU01023"/>
    </source>
</evidence>
<dbReference type="PRINTS" id="PR02008">
    <property type="entry name" value="RCMTFAMILY"/>
</dbReference>
<keyword evidence="6 9" id="KW-0949">S-adenosyl-L-methionine</keyword>
<evidence type="ECO:0000256" key="8">
    <source>
        <dbReference type="ARBA" id="ARBA00023242"/>
    </source>
</evidence>
<evidence type="ECO:0000313" key="13">
    <source>
        <dbReference type="Proteomes" id="UP001497457"/>
    </source>
</evidence>
<feature type="compositionally biased region" description="Acidic residues" evidence="10">
    <location>
        <begin position="100"/>
        <end position="148"/>
    </location>
</feature>
<keyword evidence="5 9" id="KW-0808">Transferase</keyword>
<evidence type="ECO:0000313" key="12">
    <source>
        <dbReference type="EMBL" id="CAL5054617.1"/>
    </source>
</evidence>
<feature type="compositionally biased region" description="Basic and acidic residues" evidence="10">
    <location>
        <begin position="704"/>
        <end position="714"/>
    </location>
</feature>
<dbReference type="PROSITE" id="PS51686">
    <property type="entry name" value="SAM_MT_RSMB_NOP"/>
    <property type="match status" value="1"/>
</dbReference>
<dbReference type="GO" id="GO:0042254">
    <property type="term" value="P:ribosome biogenesis"/>
    <property type="evidence" value="ECO:0007669"/>
    <property type="project" value="UniProtKB-KW"/>
</dbReference>